<evidence type="ECO:0008006" key="3">
    <source>
        <dbReference type="Google" id="ProtNLM"/>
    </source>
</evidence>
<accession>A0A8T8X584</accession>
<dbReference type="PANTHER" id="PTHR46082">
    <property type="entry name" value="ATP/GTP-BINDING PROTEIN-RELATED"/>
    <property type="match status" value="1"/>
</dbReference>
<dbReference type="EMBL" id="KZ824786">
    <property type="protein sequence ID" value="RAH82832.1"/>
    <property type="molecule type" value="Genomic_DNA"/>
</dbReference>
<dbReference type="Gene3D" id="3.40.50.1580">
    <property type="entry name" value="Nucleoside phosphorylase domain"/>
    <property type="match status" value="1"/>
</dbReference>
<dbReference type="GeneID" id="37179251"/>
<protein>
    <recommendedName>
        <fullName evidence="3">Nucleoside phosphorylase domain-containing protein</fullName>
    </recommendedName>
</protein>
<dbReference type="GO" id="GO:0009116">
    <property type="term" value="P:nucleoside metabolic process"/>
    <property type="evidence" value="ECO:0007669"/>
    <property type="project" value="InterPro"/>
</dbReference>
<gene>
    <name evidence="1" type="ORF">BO86DRAFT_427645</name>
</gene>
<keyword evidence="2" id="KW-1185">Reference proteome</keyword>
<dbReference type="SUPFAM" id="SSF53167">
    <property type="entry name" value="Purine and uridine phosphorylases"/>
    <property type="match status" value="1"/>
</dbReference>
<dbReference type="GO" id="GO:0003824">
    <property type="term" value="F:catalytic activity"/>
    <property type="evidence" value="ECO:0007669"/>
    <property type="project" value="InterPro"/>
</dbReference>
<proteinExistence type="predicted"/>
<name>A0A8T8X584_ASPJA</name>
<sequence length="97" mass="10453">MRATFQNIQLGLMVGIGGGVPSVDADIRLGDVVVSKPADIYGGVIQYDYGKSIRHGRFQRTGSFNKPPLAFLTTVSQMQSDSMVGRQSVHEVIGDVL</sequence>
<dbReference type="Proteomes" id="UP000249497">
    <property type="component" value="Unassembled WGS sequence"/>
</dbReference>
<reference evidence="1 2" key="1">
    <citation type="submission" date="2018-02" db="EMBL/GenBank/DDBJ databases">
        <title>The genomes of Aspergillus section Nigri reveals drivers in fungal speciation.</title>
        <authorList>
            <consortium name="DOE Joint Genome Institute"/>
            <person name="Vesth T.C."/>
            <person name="Nybo J."/>
            <person name="Theobald S."/>
            <person name="Brandl J."/>
            <person name="Frisvad J.C."/>
            <person name="Nielsen K.F."/>
            <person name="Lyhne E.K."/>
            <person name="Kogle M.E."/>
            <person name="Kuo A."/>
            <person name="Riley R."/>
            <person name="Clum A."/>
            <person name="Nolan M."/>
            <person name="Lipzen A."/>
            <person name="Salamov A."/>
            <person name="Henrissat B."/>
            <person name="Wiebenga A."/>
            <person name="De vries R.P."/>
            <person name="Grigoriev I.V."/>
            <person name="Mortensen U.H."/>
            <person name="Andersen M.R."/>
            <person name="Baker S.E."/>
        </authorList>
    </citation>
    <scope>NUCLEOTIDE SEQUENCE [LARGE SCALE GENOMIC DNA]</scope>
    <source>
        <strain evidence="1 2">CBS 114.51</strain>
    </source>
</reference>
<dbReference type="InterPro" id="IPR035994">
    <property type="entry name" value="Nucleoside_phosphorylase_sf"/>
</dbReference>
<dbReference type="InterPro" id="IPR053137">
    <property type="entry name" value="NLR-like"/>
</dbReference>
<dbReference type="AlphaFoldDB" id="A0A8T8X584"/>
<organism evidence="1 2">
    <name type="scientific">Aspergillus japonicus CBS 114.51</name>
    <dbReference type="NCBI Taxonomy" id="1448312"/>
    <lineage>
        <taxon>Eukaryota</taxon>
        <taxon>Fungi</taxon>
        <taxon>Dikarya</taxon>
        <taxon>Ascomycota</taxon>
        <taxon>Pezizomycotina</taxon>
        <taxon>Eurotiomycetes</taxon>
        <taxon>Eurotiomycetidae</taxon>
        <taxon>Eurotiales</taxon>
        <taxon>Aspergillaceae</taxon>
        <taxon>Aspergillus</taxon>
        <taxon>Aspergillus subgen. Circumdati</taxon>
    </lineage>
</organism>
<evidence type="ECO:0000313" key="2">
    <source>
        <dbReference type="Proteomes" id="UP000249497"/>
    </source>
</evidence>
<evidence type="ECO:0000313" key="1">
    <source>
        <dbReference type="EMBL" id="RAH82832.1"/>
    </source>
</evidence>
<dbReference type="PANTHER" id="PTHR46082:SF11">
    <property type="entry name" value="AAA+ ATPASE DOMAIN-CONTAINING PROTEIN-RELATED"/>
    <property type="match status" value="1"/>
</dbReference>
<dbReference type="OrthoDB" id="1577640at2759"/>
<dbReference type="RefSeq" id="XP_025528726.1">
    <property type="nucleotide sequence ID" value="XM_025675559.1"/>
</dbReference>